<keyword evidence="2" id="KW-1185">Reference proteome</keyword>
<evidence type="ECO:0000313" key="2">
    <source>
        <dbReference type="Proteomes" id="UP001164539"/>
    </source>
</evidence>
<evidence type="ECO:0000313" key="1">
    <source>
        <dbReference type="EMBL" id="KAJ4729324.1"/>
    </source>
</evidence>
<protein>
    <submittedName>
        <fullName evidence="1">GDSL esterase/lipase</fullName>
    </submittedName>
</protein>
<sequence>MEGCKALFVGFLLFSWGGLSIIVSGDTSKSCEFPAIYNFGDSNSATGNSSTILKSSLSPHADGRACDGRVIIDFIAEQIKLPYLIEYSNSSERNFRHGANFAVGGSAIRWYNKNNEPRDSLDMQIQRFKQFKSRSKQLFNEAKDASEKDRLPRQEDFAKALYMFDIGQNDLTLTSFDQLQSEIPDIVSRLASSIQDIYQEGGRVFWIHNTGPYGCLPLYINQNKKSKTGDVDEHGCVKPYNNMATEFNKQLKERVTKLRSELSEAAITYVDIYAAKYELISNAKNLGFDNPLEICCGKYQENKSWAWCGSKEAEVCKEPSKFVNWDSVHCTEAANKWVTNRILNGSLTDPSIPITQTCHKQ</sequence>
<dbReference type="EMBL" id="CM051394">
    <property type="protein sequence ID" value="KAJ4729324.1"/>
    <property type="molecule type" value="Genomic_DNA"/>
</dbReference>
<proteinExistence type="predicted"/>
<reference evidence="1 2" key="1">
    <citation type="journal article" date="2023" name="Science">
        <title>Complex scaffold remodeling in plant triterpene biosynthesis.</title>
        <authorList>
            <person name="De La Pena R."/>
            <person name="Hodgson H."/>
            <person name="Liu J.C."/>
            <person name="Stephenson M.J."/>
            <person name="Martin A.C."/>
            <person name="Owen C."/>
            <person name="Harkess A."/>
            <person name="Leebens-Mack J."/>
            <person name="Jimenez L.E."/>
            <person name="Osbourn A."/>
            <person name="Sattely E.S."/>
        </authorList>
    </citation>
    <scope>NUCLEOTIDE SEQUENCE [LARGE SCALE GENOMIC DNA]</scope>
    <source>
        <strain evidence="2">cv. JPN11</strain>
        <tissue evidence="1">Leaf</tissue>
    </source>
</reference>
<gene>
    <name evidence="1" type="ORF">OWV82_002123</name>
</gene>
<organism evidence="1 2">
    <name type="scientific">Melia azedarach</name>
    <name type="common">Chinaberry tree</name>
    <dbReference type="NCBI Taxonomy" id="155640"/>
    <lineage>
        <taxon>Eukaryota</taxon>
        <taxon>Viridiplantae</taxon>
        <taxon>Streptophyta</taxon>
        <taxon>Embryophyta</taxon>
        <taxon>Tracheophyta</taxon>
        <taxon>Spermatophyta</taxon>
        <taxon>Magnoliopsida</taxon>
        <taxon>eudicotyledons</taxon>
        <taxon>Gunneridae</taxon>
        <taxon>Pentapetalae</taxon>
        <taxon>rosids</taxon>
        <taxon>malvids</taxon>
        <taxon>Sapindales</taxon>
        <taxon>Meliaceae</taxon>
        <taxon>Melia</taxon>
    </lineage>
</organism>
<accession>A0ACC1Z124</accession>
<name>A0ACC1Z124_MELAZ</name>
<dbReference type="Proteomes" id="UP001164539">
    <property type="component" value="Chromosome 1"/>
</dbReference>
<comment type="caution">
    <text evidence="1">The sequence shown here is derived from an EMBL/GenBank/DDBJ whole genome shotgun (WGS) entry which is preliminary data.</text>
</comment>